<comment type="caution">
    <text evidence="2">The sequence shown here is derived from an EMBL/GenBank/DDBJ whole genome shotgun (WGS) entry which is preliminary data.</text>
</comment>
<proteinExistence type="predicted"/>
<accession>A0A087DCN7</accession>
<dbReference type="AlphaFoldDB" id="A0A087DCN7"/>
<feature type="non-terminal residue" evidence="2">
    <location>
        <position position="54"/>
    </location>
</feature>
<dbReference type="Proteomes" id="UP000029004">
    <property type="component" value="Unassembled WGS sequence"/>
</dbReference>
<sequence length="54" mass="5339">MTDATYDGNQSGADDAQARPEGYVDLTAQPGAAPSATGDGGSAPVTFEPMIAPP</sequence>
<gene>
    <name evidence="2" type="ORF">BSTEL_2110</name>
</gene>
<protein>
    <submittedName>
        <fullName evidence="2">Uncharacterized protein</fullName>
    </submittedName>
</protein>
<evidence type="ECO:0000313" key="2">
    <source>
        <dbReference type="EMBL" id="KFI93287.1"/>
    </source>
</evidence>
<dbReference type="STRING" id="762211.BSTEL_2110"/>
<organism evidence="2 3">
    <name type="scientific">Bifidobacterium stellenboschense</name>
    <dbReference type="NCBI Taxonomy" id="762211"/>
    <lineage>
        <taxon>Bacteria</taxon>
        <taxon>Bacillati</taxon>
        <taxon>Actinomycetota</taxon>
        <taxon>Actinomycetes</taxon>
        <taxon>Bifidobacteriales</taxon>
        <taxon>Bifidobacteriaceae</taxon>
        <taxon>Bifidobacterium</taxon>
    </lineage>
</organism>
<name>A0A087DCN7_9BIFI</name>
<reference evidence="2 3" key="1">
    <citation type="submission" date="2014-03" db="EMBL/GenBank/DDBJ databases">
        <title>Genomics of Bifidobacteria.</title>
        <authorList>
            <person name="Ventura M."/>
            <person name="Milani C."/>
            <person name="Lugli G.A."/>
        </authorList>
    </citation>
    <scope>NUCLEOTIDE SEQUENCE [LARGE SCALE GENOMIC DNA]</scope>
    <source>
        <strain evidence="2 3">DSM 23968</strain>
    </source>
</reference>
<keyword evidence="3" id="KW-1185">Reference proteome</keyword>
<feature type="region of interest" description="Disordered" evidence="1">
    <location>
        <begin position="1"/>
        <end position="54"/>
    </location>
</feature>
<evidence type="ECO:0000256" key="1">
    <source>
        <dbReference type="SAM" id="MobiDB-lite"/>
    </source>
</evidence>
<dbReference type="EMBL" id="JGZP01000027">
    <property type="protein sequence ID" value="KFI93287.1"/>
    <property type="molecule type" value="Genomic_DNA"/>
</dbReference>
<evidence type="ECO:0000313" key="3">
    <source>
        <dbReference type="Proteomes" id="UP000029004"/>
    </source>
</evidence>